<evidence type="ECO:0000256" key="1">
    <source>
        <dbReference type="SAM" id="SignalP"/>
    </source>
</evidence>
<organism evidence="2 3">
    <name type="scientific">Pedobacter antarcticus</name>
    <dbReference type="NCBI Taxonomy" id="34086"/>
    <lineage>
        <taxon>Bacteria</taxon>
        <taxon>Pseudomonadati</taxon>
        <taxon>Bacteroidota</taxon>
        <taxon>Sphingobacteriia</taxon>
        <taxon>Sphingobacteriales</taxon>
        <taxon>Sphingobacteriaceae</taxon>
        <taxon>Pedobacter</taxon>
    </lineage>
</organism>
<name>A0A1I2E2F1_9SPHI</name>
<feature type="chain" id="PRO_5010371272" evidence="1">
    <location>
        <begin position="32"/>
        <end position="204"/>
    </location>
</feature>
<dbReference type="AlphaFoldDB" id="A0A1I2E2F1"/>
<feature type="signal peptide" evidence="1">
    <location>
        <begin position="1"/>
        <end position="31"/>
    </location>
</feature>
<dbReference type="EMBL" id="FONS01000003">
    <property type="protein sequence ID" value="SFE87102.1"/>
    <property type="molecule type" value="Genomic_DNA"/>
</dbReference>
<dbReference type="Gene3D" id="2.40.160.20">
    <property type="match status" value="1"/>
</dbReference>
<protein>
    <submittedName>
        <fullName evidence="2">Outer membrane protein beta-barrel domain-containing protein</fullName>
    </submittedName>
</protein>
<sequence>MVGLKYNPNTMKKFSTLTLVALLIATFSAHAQIQKGNVFVGGNFANLNLGLDNPSIFSVDITPKAAWFIQDNVAVGGYVNLGLKTQKNSATTTNYGVGALGRYYTGKDVEVLRHGRFFAEGTVGFGGVNVSKGGGKTNGLNLGVGPGFAYFITPNIGLETMLKYNGLVGFGNSTTQNNLNLSFGLQIYLPGAGTANKVKRDAGI</sequence>
<evidence type="ECO:0000313" key="2">
    <source>
        <dbReference type="EMBL" id="SFE87102.1"/>
    </source>
</evidence>
<dbReference type="Proteomes" id="UP000183129">
    <property type="component" value="Unassembled WGS sequence"/>
</dbReference>
<gene>
    <name evidence="2" type="ORF">SAMN03003324_01601</name>
</gene>
<dbReference type="STRING" id="34086.SAMN04488084_102206"/>
<proteinExistence type="predicted"/>
<keyword evidence="1" id="KW-0732">Signal</keyword>
<accession>A0A1I2E2F1</accession>
<evidence type="ECO:0000313" key="3">
    <source>
        <dbReference type="Proteomes" id="UP000183129"/>
    </source>
</evidence>
<reference evidence="2 3" key="1">
    <citation type="submission" date="2016-10" db="EMBL/GenBank/DDBJ databases">
        <authorList>
            <person name="de Groot N.N."/>
        </authorList>
    </citation>
    <scope>NUCLEOTIDE SEQUENCE [LARGE SCALE GENOMIC DNA]</scope>
    <source>
        <strain evidence="2 3">ATCC 51969</strain>
    </source>
</reference>